<sequence>MRTVEGREWRGRVDFGGTLSVGHRPLAVASQLGVTTRARDGELRQSSMLRARRPPAWAATRQGRSTTWDSEEGRQHGGWGWQRTGAVENGGDGVPRCTKCLTRLLHGAAWADG</sequence>
<reference evidence="3" key="2">
    <citation type="journal article" date="2008" name="Nucleic Acids Res.">
        <title>The rice annotation project database (RAP-DB): 2008 update.</title>
        <authorList>
            <consortium name="The rice annotation project (RAP)"/>
        </authorList>
    </citation>
    <scope>GENOME REANNOTATION</scope>
    <source>
        <strain evidence="3">cv. Nipponbare</strain>
    </source>
</reference>
<organism evidence="2 3">
    <name type="scientific">Oryza sativa subsp. japonica</name>
    <name type="common">Rice</name>
    <dbReference type="NCBI Taxonomy" id="39947"/>
    <lineage>
        <taxon>Eukaryota</taxon>
        <taxon>Viridiplantae</taxon>
        <taxon>Streptophyta</taxon>
        <taxon>Embryophyta</taxon>
        <taxon>Tracheophyta</taxon>
        <taxon>Spermatophyta</taxon>
        <taxon>Magnoliopsida</taxon>
        <taxon>Liliopsida</taxon>
        <taxon>Poales</taxon>
        <taxon>Poaceae</taxon>
        <taxon>BOP clade</taxon>
        <taxon>Oryzoideae</taxon>
        <taxon>Oryzeae</taxon>
        <taxon>Oryzinae</taxon>
        <taxon>Oryza</taxon>
        <taxon>Oryza sativa</taxon>
    </lineage>
</organism>
<protein>
    <submittedName>
        <fullName evidence="2">Uncharacterized protein</fullName>
    </submittedName>
</protein>
<proteinExistence type="predicted"/>
<evidence type="ECO:0000256" key="1">
    <source>
        <dbReference type="SAM" id="MobiDB-lite"/>
    </source>
</evidence>
<evidence type="ECO:0000313" key="2">
    <source>
        <dbReference type="EMBL" id="BAD38164.1"/>
    </source>
</evidence>
<dbReference type="EMBL" id="AP005522">
    <property type="protein sequence ID" value="BAD38164.1"/>
    <property type="molecule type" value="Genomic_DNA"/>
</dbReference>
<name>Q67UK5_ORYSJ</name>
<gene>
    <name evidence="2" type="primary">P0479H10.30</name>
</gene>
<reference evidence="3" key="1">
    <citation type="journal article" date="2005" name="Nature">
        <title>The map-based sequence of the rice genome.</title>
        <authorList>
            <consortium name="International rice genome sequencing project (IRGSP)"/>
            <person name="Matsumoto T."/>
            <person name="Wu J."/>
            <person name="Kanamori H."/>
            <person name="Katayose Y."/>
            <person name="Fujisawa M."/>
            <person name="Namiki N."/>
            <person name="Mizuno H."/>
            <person name="Yamamoto K."/>
            <person name="Antonio B.A."/>
            <person name="Baba T."/>
            <person name="Sakata K."/>
            <person name="Nagamura Y."/>
            <person name="Aoki H."/>
            <person name="Arikawa K."/>
            <person name="Arita K."/>
            <person name="Bito T."/>
            <person name="Chiden Y."/>
            <person name="Fujitsuka N."/>
            <person name="Fukunaka R."/>
            <person name="Hamada M."/>
            <person name="Harada C."/>
            <person name="Hayashi A."/>
            <person name="Hijishita S."/>
            <person name="Honda M."/>
            <person name="Hosokawa S."/>
            <person name="Ichikawa Y."/>
            <person name="Idonuma A."/>
            <person name="Iijima M."/>
            <person name="Ikeda M."/>
            <person name="Ikeno M."/>
            <person name="Ito K."/>
            <person name="Ito S."/>
            <person name="Ito T."/>
            <person name="Ito Y."/>
            <person name="Ito Y."/>
            <person name="Iwabuchi A."/>
            <person name="Kamiya K."/>
            <person name="Karasawa W."/>
            <person name="Kurita K."/>
            <person name="Katagiri S."/>
            <person name="Kikuta A."/>
            <person name="Kobayashi H."/>
            <person name="Kobayashi N."/>
            <person name="Machita K."/>
            <person name="Maehara T."/>
            <person name="Masukawa M."/>
            <person name="Mizubayashi T."/>
            <person name="Mukai Y."/>
            <person name="Nagasaki H."/>
            <person name="Nagata Y."/>
            <person name="Naito S."/>
            <person name="Nakashima M."/>
            <person name="Nakama Y."/>
            <person name="Nakamichi Y."/>
            <person name="Nakamura M."/>
            <person name="Meguro A."/>
            <person name="Negishi M."/>
            <person name="Ohta I."/>
            <person name="Ohta T."/>
            <person name="Okamoto M."/>
            <person name="Ono N."/>
            <person name="Saji S."/>
            <person name="Sakaguchi M."/>
            <person name="Sakai K."/>
            <person name="Shibata M."/>
            <person name="Shimokawa T."/>
            <person name="Song J."/>
            <person name="Takazaki Y."/>
            <person name="Terasawa K."/>
            <person name="Tsugane M."/>
            <person name="Tsuji K."/>
            <person name="Ueda S."/>
            <person name="Waki K."/>
            <person name="Yamagata H."/>
            <person name="Yamamoto M."/>
            <person name="Yamamoto S."/>
            <person name="Yamane H."/>
            <person name="Yoshiki S."/>
            <person name="Yoshihara R."/>
            <person name="Yukawa K."/>
            <person name="Zhong H."/>
            <person name="Yano M."/>
            <person name="Yuan Q."/>
            <person name="Ouyang S."/>
            <person name="Liu J."/>
            <person name="Jones K.M."/>
            <person name="Gansberger K."/>
            <person name="Moffat K."/>
            <person name="Hill J."/>
            <person name="Bera J."/>
            <person name="Fadrosh D."/>
            <person name="Jin S."/>
            <person name="Johri S."/>
            <person name="Kim M."/>
            <person name="Overton L."/>
            <person name="Reardon M."/>
            <person name="Tsitrin T."/>
            <person name="Vuong H."/>
            <person name="Weaver B."/>
            <person name="Ciecko A."/>
            <person name="Tallon L."/>
            <person name="Jackson J."/>
            <person name="Pai G."/>
            <person name="Aken S.V."/>
            <person name="Utterback T."/>
            <person name="Reidmuller S."/>
            <person name="Feldblyum T."/>
            <person name="Hsiao J."/>
            <person name="Zismann V."/>
            <person name="Iobst S."/>
            <person name="de Vazeille A.R."/>
            <person name="Buell C.R."/>
            <person name="Ying K."/>
            <person name="Li Y."/>
            <person name="Lu T."/>
            <person name="Huang Y."/>
            <person name="Zhao Q."/>
            <person name="Feng Q."/>
            <person name="Zhang L."/>
            <person name="Zhu J."/>
            <person name="Weng Q."/>
            <person name="Mu J."/>
            <person name="Lu Y."/>
            <person name="Fan D."/>
            <person name="Liu Y."/>
            <person name="Guan J."/>
            <person name="Zhang Y."/>
            <person name="Yu S."/>
            <person name="Liu X."/>
            <person name="Zhang Y."/>
            <person name="Hong G."/>
            <person name="Han B."/>
            <person name="Choisne N."/>
            <person name="Demange N."/>
            <person name="Orjeda G."/>
            <person name="Samain S."/>
            <person name="Cattolico L."/>
            <person name="Pelletier E."/>
            <person name="Couloux A."/>
            <person name="Segurens B."/>
            <person name="Wincker P."/>
            <person name="D'Hont A."/>
            <person name="Scarpelli C."/>
            <person name="Weissenbach J."/>
            <person name="Salanoubat M."/>
            <person name="Quetier F."/>
            <person name="Yu Y."/>
            <person name="Kim H.R."/>
            <person name="Rambo T."/>
            <person name="Currie J."/>
            <person name="Collura K."/>
            <person name="Luo M."/>
            <person name="Yang T."/>
            <person name="Ammiraju J.S.S."/>
            <person name="Engler F."/>
            <person name="Soderlund C."/>
            <person name="Wing R.A."/>
            <person name="Palmer L.E."/>
            <person name="de la Bastide M."/>
            <person name="Spiegel L."/>
            <person name="Nascimento L."/>
            <person name="Zutavern T."/>
            <person name="O'Shaughnessy A."/>
            <person name="Dike S."/>
            <person name="Dedhia N."/>
            <person name="Preston R."/>
            <person name="Balija V."/>
            <person name="McCombie W.R."/>
            <person name="Chow T."/>
            <person name="Chen H."/>
            <person name="Chung M."/>
            <person name="Chen C."/>
            <person name="Shaw J."/>
            <person name="Wu H."/>
            <person name="Hsiao K."/>
            <person name="Chao Y."/>
            <person name="Chu M."/>
            <person name="Cheng C."/>
            <person name="Hour A."/>
            <person name="Lee P."/>
            <person name="Lin S."/>
            <person name="Lin Y."/>
            <person name="Liou J."/>
            <person name="Liu S."/>
            <person name="Hsing Y."/>
            <person name="Raghuvanshi S."/>
            <person name="Mohanty A."/>
            <person name="Bharti A.K."/>
            <person name="Gaur A."/>
            <person name="Gupta V."/>
            <person name="Kumar D."/>
            <person name="Ravi V."/>
            <person name="Vij S."/>
            <person name="Kapur A."/>
            <person name="Khurana P."/>
            <person name="Khurana P."/>
            <person name="Khurana J.P."/>
            <person name="Tyagi A.K."/>
            <person name="Gaikwad K."/>
            <person name="Singh A."/>
            <person name="Dalal V."/>
            <person name="Srivastava S."/>
            <person name="Dixit A."/>
            <person name="Pal A.K."/>
            <person name="Ghazi I.A."/>
            <person name="Yadav M."/>
            <person name="Pandit A."/>
            <person name="Bhargava A."/>
            <person name="Sureshbabu K."/>
            <person name="Batra K."/>
            <person name="Sharma T.R."/>
            <person name="Mohapatra T."/>
            <person name="Singh N.K."/>
            <person name="Messing J."/>
            <person name="Nelson A.B."/>
            <person name="Fuks G."/>
            <person name="Kavchok S."/>
            <person name="Keizer G."/>
            <person name="Linton E."/>
            <person name="Llaca V."/>
            <person name="Song R."/>
            <person name="Tanyolac B."/>
            <person name="Young S."/>
            <person name="Ho-Il K."/>
            <person name="Hahn J.H."/>
            <person name="Sangsakoo G."/>
            <person name="Vanavichit A."/>
            <person name="de Mattos Luiz.A.T."/>
            <person name="Zimmer P.D."/>
            <person name="Malone G."/>
            <person name="Dellagostin O."/>
            <person name="de Oliveira A.C."/>
            <person name="Bevan M."/>
            <person name="Bancroft I."/>
            <person name="Minx P."/>
            <person name="Cordum H."/>
            <person name="Wilson R."/>
            <person name="Cheng Z."/>
            <person name="Jin W."/>
            <person name="Jiang J."/>
            <person name="Leong S.A."/>
            <person name="Iwama H."/>
            <person name="Gojobori T."/>
            <person name="Itoh T."/>
            <person name="Niimura Y."/>
            <person name="Fujii Y."/>
            <person name="Habara T."/>
            <person name="Sakai H."/>
            <person name="Sato Y."/>
            <person name="Wilson G."/>
            <person name="Kumar K."/>
            <person name="McCouch S."/>
            <person name="Juretic N."/>
            <person name="Hoen D."/>
            <person name="Wright S."/>
            <person name="Bruskiewich R."/>
            <person name="Bureau T."/>
            <person name="Miyao A."/>
            <person name="Hirochika H."/>
            <person name="Nishikawa T."/>
            <person name="Kadowaki K."/>
            <person name="Sugiura M."/>
            <person name="Burr B."/>
            <person name="Sasaki T."/>
        </authorList>
    </citation>
    <scope>NUCLEOTIDE SEQUENCE [LARGE SCALE GENOMIC DNA]</scope>
    <source>
        <strain evidence="3">cv. Nipponbare</strain>
    </source>
</reference>
<accession>Q67UK5</accession>
<dbReference type="AlphaFoldDB" id="Q67UK5"/>
<dbReference type="Proteomes" id="UP000000763">
    <property type="component" value="Chromosome 6"/>
</dbReference>
<evidence type="ECO:0000313" key="3">
    <source>
        <dbReference type="Proteomes" id="UP000000763"/>
    </source>
</evidence>
<feature type="region of interest" description="Disordered" evidence="1">
    <location>
        <begin position="38"/>
        <end position="93"/>
    </location>
</feature>